<protein>
    <submittedName>
        <fullName evidence="4">Ankyrin repeat domain-containing protein</fullName>
    </submittedName>
</protein>
<gene>
    <name evidence="4" type="ORF">ACFFGT_05040</name>
</gene>
<dbReference type="Pfam" id="PF00023">
    <property type="entry name" value="Ank"/>
    <property type="match status" value="1"/>
</dbReference>
<accession>A0ABV6L1E4</accession>
<dbReference type="PANTHER" id="PTHR24198">
    <property type="entry name" value="ANKYRIN REPEAT AND PROTEIN KINASE DOMAIN-CONTAINING PROTEIN"/>
    <property type="match status" value="1"/>
</dbReference>
<keyword evidence="5" id="KW-1185">Reference proteome</keyword>
<name>A0ABV6L1E4_9SPHI</name>
<dbReference type="PROSITE" id="PS50088">
    <property type="entry name" value="ANK_REPEAT"/>
    <property type="match status" value="3"/>
</dbReference>
<dbReference type="PROSITE" id="PS50297">
    <property type="entry name" value="ANK_REP_REGION"/>
    <property type="match status" value="2"/>
</dbReference>
<dbReference type="InterPro" id="IPR036770">
    <property type="entry name" value="Ankyrin_rpt-contain_sf"/>
</dbReference>
<proteinExistence type="predicted"/>
<evidence type="ECO:0000256" key="2">
    <source>
        <dbReference type="ARBA" id="ARBA00023043"/>
    </source>
</evidence>
<reference evidence="4 5" key="1">
    <citation type="submission" date="2024-09" db="EMBL/GenBank/DDBJ databases">
        <authorList>
            <person name="Sun Q."/>
            <person name="Mori K."/>
        </authorList>
    </citation>
    <scope>NUCLEOTIDE SEQUENCE [LARGE SCALE GENOMIC DNA]</scope>
    <source>
        <strain evidence="4 5">NCAIM B.02415</strain>
    </source>
</reference>
<keyword evidence="2 3" id="KW-0040">ANK repeat</keyword>
<evidence type="ECO:0000256" key="3">
    <source>
        <dbReference type="PROSITE-ProRule" id="PRU00023"/>
    </source>
</evidence>
<dbReference type="RefSeq" id="WP_377021415.1">
    <property type="nucleotide sequence ID" value="NZ_JBHLTS010000015.1"/>
</dbReference>
<feature type="repeat" description="ANK" evidence="3">
    <location>
        <begin position="233"/>
        <end position="265"/>
    </location>
</feature>
<evidence type="ECO:0000313" key="5">
    <source>
        <dbReference type="Proteomes" id="UP001589828"/>
    </source>
</evidence>
<dbReference type="Pfam" id="PF12796">
    <property type="entry name" value="Ank_2"/>
    <property type="match status" value="1"/>
</dbReference>
<dbReference type="InterPro" id="IPR002110">
    <property type="entry name" value="Ankyrin_rpt"/>
</dbReference>
<evidence type="ECO:0000313" key="4">
    <source>
        <dbReference type="EMBL" id="MFC0513551.1"/>
    </source>
</evidence>
<dbReference type="SUPFAM" id="SSF48403">
    <property type="entry name" value="Ankyrin repeat"/>
    <property type="match status" value="1"/>
</dbReference>
<organism evidence="4 5">
    <name type="scientific">Mucilaginibacter angelicae</name>
    <dbReference type="NCBI Taxonomy" id="869718"/>
    <lineage>
        <taxon>Bacteria</taxon>
        <taxon>Pseudomonadati</taxon>
        <taxon>Bacteroidota</taxon>
        <taxon>Sphingobacteriia</taxon>
        <taxon>Sphingobacteriales</taxon>
        <taxon>Sphingobacteriaceae</taxon>
        <taxon>Mucilaginibacter</taxon>
    </lineage>
</organism>
<feature type="repeat" description="ANK" evidence="3">
    <location>
        <begin position="57"/>
        <end position="82"/>
    </location>
</feature>
<evidence type="ECO:0000256" key="1">
    <source>
        <dbReference type="ARBA" id="ARBA00022737"/>
    </source>
</evidence>
<sequence length="306" mass="34484">MIKPFELTLGLPMEIANKAISTTDKVWEILLASRNGDLTKVKALAHESPGLLYAQYNYTPPIHFAVREGHTALVEYLLVQGAHDPGYRTYPFREKLETLAEDRGFIPITNLLKDYTAHPERQRYSGENGRIFFERSELQTEFEKAVDRNDLEYTGLILKDSPGFAADPTYFWGEGILLFAAKRNHRDMADLLMAYGAKVPDVLKWTQKYYFEHPDGAAYMMQKGMNPNTMSWHHVTILHDMAIAGDISKAALLLKYGAEIDAVEEEYQSTPLGLAARWGNLEMAGYLLEQGANPKHAGADWATPLA</sequence>
<dbReference type="SMART" id="SM00248">
    <property type="entry name" value="ANK"/>
    <property type="match status" value="4"/>
</dbReference>
<dbReference type="Proteomes" id="UP001589828">
    <property type="component" value="Unassembled WGS sequence"/>
</dbReference>
<keyword evidence="1" id="KW-0677">Repeat</keyword>
<dbReference type="PANTHER" id="PTHR24198:SF194">
    <property type="entry name" value="INVERSIN-A"/>
    <property type="match status" value="1"/>
</dbReference>
<dbReference type="EMBL" id="JBHLTS010000015">
    <property type="protein sequence ID" value="MFC0513551.1"/>
    <property type="molecule type" value="Genomic_DNA"/>
</dbReference>
<feature type="repeat" description="ANK" evidence="3">
    <location>
        <begin position="267"/>
        <end position="299"/>
    </location>
</feature>
<dbReference type="Gene3D" id="1.25.40.20">
    <property type="entry name" value="Ankyrin repeat-containing domain"/>
    <property type="match status" value="2"/>
</dbReference>
<comment type="caution">
    <text evidence="4">The sequence shown here is derived from an EMBL/GenBank/DDBJ whole genome shotgun (WGS) entry which is preliminary data.</text>
</comment>